<accession>A0AAV5CHN5</accession>
<dbReference type="AlphaFoldDB" id="A0AAV5CHN5"/>
<name>A0AAV5CHN5_ELECO</name>
<reference evidence="3" key="2">
    <citation type="submission" date="2021-12" db="EMBL/GenBank/DDBJ databases">
        <title>Resequencing data analysis of finger millet.</title>
        <authorList>
            <person name="Hatakeyama M."/>
            <person name="Aluri S."/>
            <person name="Balachadran M.T."/>
            <person name="Sivarajan S.R."/>
            <person name="Poveda L."/>
            <person name="Shimizu-Inatsugi R."/>
            <person name="Schlapbach R."/>
            <person name="Sreeman S.M."/>
            <person name="Shimizu K.K."/>
        </authorList>
    </citation>
    <scope>NUCLEOTIDE SEQUENCE</scope>
</reference>
<protein>
    <recommendedName>
        <fullName evidence="2">VIN3-like C-terminal domain-containing protein</fullName>
    </recommendedName>
</protein>
<feature type="domain" description="VIN3-like C-terminal" evidence="2">
    <location>
        <begin position="356"/>
        <end position="427"/>
    </location>
</feature>
<reference evidence="3" key="1">
    <citation type="journal article" date="2018" name="DNA Res.">
        <title>Multiple hybrid de novo genome assembly of finger millet, an orphan allotetraploid crop.</title>
        <authorList>
            <person name="Hatakeyama M."/>
            <person name="Aluri S."/>
            <person name="Balachadran M.T."/>
            <person name="Sivarajan S.R."/>
            <person name="Patrignani A."/>
            <person name="Gruter S."/>
            <person name="Poveda L."/>
            <person name="Shimizu-Inatsugi R."/>
            <person name="Baeten J."/>
            <person name="Francoijs K.J."/>
            <person name="Nataraja K.N."/>
            <person name="Reddy Y.A.N."/>
            <person name="Phadnis S."/>
            <person name="Ravikumar R.L."/>
            <person name="Schlapbach R."/>
            <person name="Sreeman S.M."/>
            <person name="Shimizu K.K."/>
        </authorList>
    </citation>
    <scope>NUCLEOTIDE SEQUENCE</scope>
</reference>
<proteinExistence type="predicted"/>
<dbReference type="GO" id="GO:0040029">
    <property type="term" value="P:epigenetic regulation of gene expression"/>
    <property type="evidence" value="ECO:0007669"/>
    <property type="project" value="InterPro"/>
</dbReference>
<dbReference type="EMBL" id="BQKI01000007">
    <property type="protein sequence ID" value="GJM97600.1"/>
    <property type="molecule type" value="Genomic_DNA"/>
</dbReference>
<dbReference type="InterPro" id="IPR044514">
    <property type="entry name" value="VIN3-like"/>
</dbReference>
<feature type="region of interest" description="Disordered" evidence="1">
    <location>
        <begin position="313"/>
        <end position="339"/>
    </location>
</feature>
<organism evidence="3 4">
    <name type="scientific">Eleusine coracana subsp. coracana</name>
    <dbReference type="NCBI Taxonomy" id="191504"/>
    <lineage>
        <taxon>Eukaryota</taxon>
        <taxon>Viridiplantae</taxon>
        <taxon>Streptophyta</taxon>
        <taxon>Embryophyta</taxon>
        <taxon>Tracheophyta</taxon>
        <taxon>Spermatophyta</taxon>
        <taxon>Magnoliopsida</taxon>
        <taxon>Liliopsida</taxon>
        <taxon>Poales</taxon>
        <taxon>Poaceae</taxon>
        <taxon>PACMAD clade</taxon>
        <taxon>Chloridoideae</taxon>
        <taxon>Cynodonteae</taxon>
        <taxon>Eleusininae</taxon>
        <taxon>Eleusine</taxon>
    </lineage>
</organism>
<evidence type="ECO:0000259" key="2">
    <source>
        <dbReference type="Pfam" id="PF23380"/>
    </source>
</evidence>
<evidence type="ECO:0000256" key="1">
    <source>
        <dbReference type="SAM" id="MobiDB-lite"/>
    </source>
</evidence>
<dbReference type="GO" id="GO:0010048">
    <property type="term" value="P:vernalization response"/>
    <property type="evidence" value="ECO:0007669"/>
    <property type="project" value="InterPro"/>
</dbReference>
<dbReference type="PANTHER" id="PTHR46286:SF2">
    <property type="entry name" value="VIN3-LIKE PROTEIN 2"/>
    <property type="match status" value="1"/>
</dbReference>
<feature type="region of interest" description="Disordered" evidence="1">
    <location>
        <begin position="212"/>
        <end position="251"/>
    </location>
</feature>
<gene>
    <name evidence="3" type="primary">ga14536</name>
    <name evidence="3" type="ORF">PR202_ga14536</name>
</gene>
<feature type="compositionally biased region" description="Basic and acidic residues" evidence="1">
    <location>
        <begin position="230"/>
        <end position="240"/>
    </location>
</feature>
<feature type="compositionally biased region" description="Polar residues" evidence="1">
    <location>
        <begin position="242"/>
        <end position="251"/>
    </location>
</feature>
<dbReference type="PANTHER" id="PTHR46286">
    <property type="entry name" value="VIN3-LIKE PROTEIN 2-RELATED"/>
    <property type="match status" value="1"/>
</dbReference>
<dbReference type="Pfam" id="PF23380">
    <property type="entry name" value="VIN3_C"/>
    <property type="match status" value="1"/>
</dbReference>
<sequence>MPFSVLRLLYGKESHSESPTPTHSLGLGFCRSGSEASGGVLRVLSSRSFIRSIPQLTFPRHGLLLPFLRCWKKQLLIAKNARRLDELCYRILLSHKLLVSTEKYLVLHAIVDTAMKKLEAEVGPITGTLDVGHGIVGRFPVGVEVQKLCTCALETLHMFSSALIANSKNQKSCIVNCDEPTKMSRNTELDDLGETEVAGLNKSPRVIISALHEEQEIPKPGAQPALISGRSEDSGDKDGLSEPSSPAKTSLHLDSSNLIANNMGNMENLNADAAQLGNESGAQTESELACKQQNPGLLVVPIAENEINGASAMSFKSKDDYQTGPSKPETEPGNSSNKSPCVKLAVIGKKDESSEASYEYYIKVIRWLECEGHIEAKFRMKFLTWFCLRATLHEKRTVGAFVDNLLDDPASLAGQLADTFSDAIFSRRPRPVPSGFCMELWH</sequence>
<comment type="caution">
    <text evidence="3">The sequence shown here is derived from an EMBL/GenBank/DDBJ whole genome shotgun (WGS) entry which is preliminary data.</text>
</comment>
<dbReference type="InterPro" id="IPR056990">
    <property type="entry name" value="VIN3-like_C"/>
</dbReference>
<evidence type="ECO:0000313" key="4">
    <source>
        <dbReference type="Proteomes" id="UP001054889"/>
    </source>
</evidence>
<keyword evidence="4" id="KW-1185">Reference proteome</keyword>
<evidence type="ECO:0000313" key="3">
    <source>
        <dbReference type="EMBL" id="GJM97600.1"/>
    </source>
</evidence>
<dbReference type="Proteomes" id="UP001054889">
    <property type="component" value="Unassembled WGS sequence"/>
</dbReference>